<gene>
    <name evidence="2" type="ORF">BN869_000010504_1</name>
</gene>
<organism evidence="2">
    <name type="scientific">Bionectria ochroleuca</name>
    <name type="common">Gliocladium roseum</name>
    <dbReference type="NCBI Taxonomy" id="29856"/>
    <lineage>
        <taxon>Eukaryota</taxon>
        <taxon>Fungi</taxon>
        <taxon>Dikarya</taxon>
        <taxon>Ascomycota</taxon>
        <taxon>Pezizomycotina</taxon>
        <taxon>Sordariomycetes</taxon>
        <taxon>Hypocreomycetidae</taxon>
        <taxon>Hypocreales</taxon>
        <taxon>Bionectriaceae</taxon>
        <taxon>Clonostachys</taxon>
    </lineage>
</organism>
<sequence>MTVLTITINNRSQETCSYGLYAEPPTISPSTPTLTRIITRVQGVANPHGQATFILSKELIATCGIYDVDYNIPTPPDPKKKPVGTGTEVIDQQSVNLGSQTLDGTLVSGTVLEIDCSHGTPCFSKVTARATAGSGAFAIRTRPDFVPQQAASNKFFIGYSCSVRQDIGPYATFVPVPNQTYQIMPSNKFYITMGEFNTRDLVKKPQEIGTDTVLVDFDQLATDRVSIVHDANNNLAVQVPPAPPSNPGNRMMALDVMSWEESPSALYHISVTGGSATTADNDGDITDNQSTTVGSFTPTSSVA</sequence>
<evidence type="ECO:0000256" key="1">
    <source>
        <dbReference type="SAM" id="MobiDB-lite"/>
    </source>
</evidence>
<evidence type="ECO:0000313" key="2">
    <source>
        <dbReference type="EMBL" id="CEO54446.1"/>
    </source>
</evidence>
<dbReference type="EMBL" id="CDPU01000042">
    <property type="protein sequence ID" value="CEO54446.1"/>
    <property type="molecule type" value="Genomic_DNA"/>
</dbReference>
<accession>A0A0B7KID4</accession>
<name>A0A0B7KID4_BIOOC</name>
<dbReference type="AlphaFoldDB" id="A0A0B7KID4"/>
<protein>
    <submittedName>
        <fullName evidence="2">Uncharacterized protein</fullName>
    </submittedName>
</protein>
<reference evidence="2" key="1">
    <citation type="submission" date="2015-01" db="EMBL/GenBank/DDBJ databases">
        <authorList>
            <person name="Durling Mikael"/>
        </authorList>
    </citation>
    <scope>NUCLEOTIDE SEQUENCE</scope>
</reference>
<proteinExistence type="predicted"/>
<feature type="region of interest" description="Disordered" evidence="1">
    <location>
        <begin position="278"/>
        <end position="303"/>
    </location>
</feature>